<feature type="non-terminal residue" evidence="1">
    <location>
        <position position="1"/>
    </location>
</feature>
<evidence type="ECO:0008006" key="2">
    <source>
        <dbReference type="Google" id="ProtNLM"/>
    </source>
</evidence>
<protein>
    <recommendedName>
        <fullName evidence="2">Fibronectin type-III domain-containing protein</fullName>
    </recommendedName>
</protein>
<sequence length="369" mass="40064">VLVLTGTLLLGACSDDDVIFDPSGGSAPPIGVGATYYNRAVTVYWELASGWNGEAFRVFSKRVGVESFFFIAEVTSCSSGLCEYTDTNISSNVSYDYFVSAVDPDTGVETESERTVRVSVPSFTPPPVPTDLEVIALDATNYMRWNDDARLDDEFSAYRIYLLSDGGEAQILLGDSDSPAFLDALAENGVTSTYAVSSVDVYGHESGTSFSGEGTPRPDFTGELVYSFMDQPTLSGFRFRESDQDDPIVDGVSPTRHFRLETDVSGWWLVPGPSAEVNPVGAFTTELKCGVAADAQCVDWTTAPLSGYGPADILVEPEFTYVWRVVESGLVHYGAVRVTLLGMDQFGDELMIFDWAYQIQPGNPQLGVR</sequence>
<organism evidence="1">
    <name type="scientific">marine metagenome</name>
    <dbReference type="NCBI Taxonomy" id="408172"/>
    <lineage>
        <taxon>unclassified sequences</taxon>
        <taxon>metagenomes</taxon>
        <taxon>ecological metagenomes</taxon>
    </lineage>
</organism>
<dbReference type="EMBL" id="UINC01000888">
    <property type="protein sequence ID" value="SUZ62739.1"/>
    <property type="molecule type" value="Genomic_DNA"/>
</dbReference>
<dbReference type="InterPro" id="IPR013783">
    <property type="entry name" value="Ig-like_fold"/>
</dbReference>
<name>A0A381P917_9ZZZZ</name>
<dbReference type="SUPFAM" id="SSF49265">
    <property type="entry name" value="Fibronectin type III"/>
    <property type="match status" value="1"/>
</dbReference>
<gene>
    <name evidence="1" type="ORF">METZ01_LOCUS15593</name>
</gene>
<proteinExistence type="predicted"/>
<evidence type="ECO:0000313" key="1">
    <source>
        <dbReference type="EMBL" id="SUZ62739.1"/>
    </source>
</evidence>
<dbReference type="AlphaFoldDB" id="A0A381P917"/>
<dbReference type="InterPro" id="IPR036116">
    <property type="entry name" value="FN3_sf"/>
</dbReference>
<dbReference type="Gene3D" id="2.60.40.10">
    <property type="entry name" value="Immunoglobulins"/>
    <property type="match status" value="2"/>
</dbReference>
<reference evidence="1" key="1">
    <citation type="submission" date="2018-05" db="EMBL/GenBank/DDBJ databases">
        <authorList>
            <person name="Lanie J.A."/>
            <person name="Ng W.-L."/>
            <person name="Kazmierczak K.M."/>
            <person name="Andrzejewski T.M."/>
            <person name="Davidsen T.M."/>
            <person name="Wayne K.J."/>
            <person name="Tettelin H."/>
            <person name="Glass J.I."/>
            <person name="Rusch D."/>
            <person name="Podicherti R."/>
            <person name="Tsui H.-C.T."/>
            <person name="Winkler M.E."/>
        </authorList>
    </citation>
    <scope>NUCLEOTIDE SEQUENCE</scope>
</reference>
<accession>A0A381P917</accession>